<evidence type="ECO:0000256" key="3">
    <source>
        <dbReference type="ARBA" id="ARBA00022840"/>
    </source>
</evidence>
<dbReference type="Pfam" id="PF00005">
    <property type="entry name" value="ABC_tran"/>
    <property type="match status" value="1"/>
</dbReference>
<keyword evidence="3 5" id="KW-0067">ATP-binding</keyword>
<evidence type="ECO:0000259" key="4">
    <source>
        <dbReference type="PROSITE" id="PS50893"/>
    </source>
</evidence>
<accession>A0A0A1W1M6</accession>
<protein>
    <submittedName>
        <fullName evidence="5">ABC transporter ATP-binding protein</fullName>
    </submittedName>
</protein>
<dbReference type="SMART" id="SM00382">
    <property type="entry name" value="AAA"/>
    <property type="match status" value="1"/>
</dbReference>
<dbReference type="PANTHER" id="PTHR43023">
    <property type="entry name" value="PROTEIN TRIGALACTOSYLDIACYLGLYCEROL 3, CHLOROPLASTIC"/>
    <property type="match status" value="1"/>
</dbReference>
<dbReference type="Gene3D" id="3.40.50.300">
    <property type="entry name" value="P-loop containing nucleotide triphosphate hydrolases"/>
    <property type="match status" value="1"/>
</dbReference>
<dbReference type="PROSITE" id="PS00211">
    <property type="entry name" value="ABC_TRANSPORTER_1"/>
    <property type="match status" value="1"/>
</dbReference>
<comment type="caution">
    <text evidence="5">The sequence shown here is derived from an EMBL/GenBank/DDBJ whole genome shotgun (WGS) entry which is preliminary data.</text>
</comment>
<evidence type="ECO:0000313" key="5">
    <source>
        <dbReference type="EMBL" id="GAL95673.1"/>
    </source>
</evidence>
<feature type="domain" description="ABC transporter" evidence="4">
    <location>
        <begin position="8"/>
        <end position="251"/>
    </location>
</feature>
<dbReference type="InterPro" id="IPR003439">
    <property type="entry name" value="ABC_transporter-like_ATP-bd"/>
</dbReference>
<dbReference type="InterPro" id="IPR027417">
    <property type="entry name" value="P-loop_NTPase"/>
</dbReference>
<proteinExistence type="predicted"/>
<dbReference type="EMBL" id="BBPA01000075">
    <property type="protein sequence ID" value="GAL95673.1"/>
    <property type="molecule type" value="Genomic_DNA"/>
</dbReference>
<gene>
    <name evidence="5" type="ORF">N44_04529</name>
</gene>
<name>A0A0A1W1M6_MICAE</name>
<evidence type="ECO:0000313" key="6">
    <source>
        <dbReference type="Proteomes" id="UP000030321"/>
    </source>
</evidence>
<dbReference type="GO" id="GO:0016887">
    <property type="term" value="F:ATP hydrolysis activity"/>
    <property type="evidence" value="ECO:0007669"/>
    <property type="project" value="InterPro"/>
</dbReference>
<keyword evidence="1" id="KW-0813">Transport</keyword>
<dbReference type="InterPro" id="IPR017871">
    <property type="entry name" value="ABC_transporter-like_CS"/>
</dbReference>
<dbReference type="PANTHER" id="PTHR43023:SF3">
    <property type="entry name" value="PROTEIN TRIGALACTOSYLDIACYLGLYCEROL 3, CHLOROPLASTIC"/>
    <property type="match status" value="1"/>
</dbReference>
<dbReference type="SUPFAM" id="SSF52540">
    <property type="entry name" value="P-loop containing nucleoside triphosphate hydrolases"/>
    <property type="match status" value="1"/>
</dbReference>
<reference evidence="6" key="1">
    <citation type="journal article" date="2015" name="Genome">
        <title>Whole Genome Sequence of the Non-Microcystin-Producing Microcystis aeruginosa Strain NIES-44.</title>
        <authorList>
            <person name="Okano K."/>
            <person name="Miyata N."/>
            <person name="Ozaki Y."/>
        </authorList>
    </citation>
    <scope>NUCLEOTIDE SEQUENCE [LARGE SCALE GENOMIC DNA]</scope>
    <source>
        <strain evidence="6">NIES-44</strain>
    </source>
</reference>
<dbReference type="InterPro" id="IPR003593">
    <property type="entry name" value="AAA+_ATPase"/>
</dbReference>
<evidence type="ECO:0000256" key="1">
    <source>
        <dbReference type="ARBA" id="ARBA00022448"/>
    </source>
</evidence>
<keyword evidence="2" id="KW-0547">Nucleotide-binding</keyword>
<organism evidence="5 6">
    <name type="scientific">Microcystis aeruginosa NIES-44</name>
    <dbReference type="NCBI Taxonomy" id="449439"/>
    <lineage>
        <taxon>Bacteria</taxon>
        <taxon>Bacillati</taxon>
        <taxon>Cyanobacteriota</taxon>
        <taxon>Cyanophyceae</taxon>
        <taxon>Oscillatoriophycideae</taxon>
        <taxon>Chroococcales</taxon>
        <taxon>Microcystaceae</taxon>
        <taxon>Microcystis</taxon>
    </lineage>
</organism>
<dbReference type="GO" id="GO:0005524">
    <property type="term" value="F:ATP binding"/>
    <property type="evidence" value="ECO:0007669"/>
    <property type="project" value="UniProtKB-KW"/>
</dbReference>
<evidence type="ECO:0000256" key="2">
    <source>
        <dbReference type="ARBA" id="ARBA00022741"/>
    </source>
</evidence>
<dbReference type="Proteomes" id="UP000030321">
    <property type="component" value="Unassembled WGS sequence"/>
</dbReference>
<sequence>MVMREPIVELRGVTKAFGKKVILNNVDLKVYEGEAIGVIGPSGTGKSTILRLVAGLLAPDRGEVYIYGTKRQRTVEQGEDPLGVGLVFQQSALFDSLTVGENVGFALYRHSKLKRAEIRDLVEEKLDLVGMTGSYDLYPSEISGGMRKRVSLARAIISDPSIAADRPNILLYDEPTAGLDPVASTRIQTVIMELLKVKKACGAHLIVTHVHSTIENTTDRIVFLYKGQFQWVGPTQEAYHSEIPVLKQFFTGSIDGPIQ</sequence>
<dbReference type="RefSeq" id="WP_008199437.1">
    <property type="nucleotide sequence ID" value="NZ_BBPA01000075.1"/>
</dbReference>
<dbReference type="PROSITE" id="PS50893">
    <property type="entry name" value="ABC_TRANSPORTER_2"/>
    <property type="match status" value="1"/>
</dbReference>
<dbReference type="AlphaFoldDB" id="A0A0A1W1M6"/>